<evidence type="ECO:0000313" key="3">
    <source>
        <dbReference type="Proteomes" id="UP001374535"/>
    </source>
</evidence>
<dbReference type="EMBL" id="CP144692">
    <property type="protein sequence ID" value="WVY96609.1"/>
    <property type="molecule type" value="Genomic_DNA"/>
</dbReference>
<organism evidence="2 3">
    <name type="scientific">Vigna mungo</name>
    <name type="common">Black gram</name>
    <name type="synonym">Phaseolus mungo</name>
    <dbReference type="NCBI Taxonomy" id="3915"/>
    <lineage>
        <taxon>Eukaryota</taxon>
        <taxon>Viridiplantae</taxon>
        <taxon>Streptophyta</taxon>
        <taxon>Embryophyta</taxon>
        <taxon>Tracheophyta</taxon>
        <taxon>Spermatophyta</taxon>
        <taxon>Magnoliopsida</taxon>
        <taxon>eudicotyledons</taxon>
        <taxon>Gunneridae</taxon>
        <taxon>Pentapetalae</taxon>
        <taxon>rosids</taxon>
        <taxon>fabids</taxon>
        <taxon>Fabales</taxon>
        <taxon>Fabaceae</taxon>
        <taxon>Papilionoideae</taxon>
        <taxon>50 kb inversion clade</taxon>
        <taxon>NPAAA clade</taxon>
        <taxon>indigoferoid/millettioid clade</taxon>
        <taxon>Phaseoleae</taxon>
        <taxon>Vigna</taxon>
    </lineage>
</organism>
<evidence type="ECO:0000313" key="2">
    <source>
        <dbReference type="EMBL" id="WVY96609.1"/>
    </source>
</evidence>
<name>A0AAQ3MS20_VIGMU</name>
<feature type="compositionally biased region" description="Polar residues" evidence="1">
    <location>
        <begin position="39"/>
        <end position="51"/>
    </location>
</feature>
<keyword evidence="3" id="KW-1185">Reference proteome</keyword>
<feature type="region of interest" description="Disordered" evidence="1">
    <location>
        <begin position="33"/>
        <end position="62"/>
    </location>
</feature>
<proteinExistence type="predicted"/>
<reference evidence="2 3" key="1">
    <citation type="journal article" date="2023" name="Life. Sci Alliance">
        <title>Evolutionary insights into 3D genome organization and epigenetic landscape of Vigna mungo.</title>
        <authorList>
            <person name="Junaid A."/>
            <person name="Singh B."/>
            <person name="Bhatia S."/>
        </authorList>
    </citation>
    <scope>NUCLEOTIDE SEQUENCE [LARGE SCALE GENOMIC DNA]</scope>
    <source>
        <strain evidence="2">Urdbean</strain>
    </source>
</reference>
<accession>A0AAQ3MS20</accession>
<protein>
    <submittedName>
        <fullName evidence="2">Uncharacterized protein</fullName>
    </submittedName>
</protein>
<dbReference type="AlphaFoldDB" id="A0AAQ3MS20"/>
<dbReference type="Proteomes" id="UP001374535">
    <property type="component" value="Chromosome 9"/>
</dbReference>
<sequence length="102" mass="11786">MTWKWRIWDSESCSFRWVSLFRITNIANIISEREPIRRPSTQKPSLTTTGGSPAKDCSSNRRRSARTFCRFEAPFNTETTIDVGFEVSRRSFCCNLCLKAPS</sequence>
<gene>
    <name evidence="2" type="ORF">V8G54_028760</name>
</gene>
<evidence type="ECO:0000256" key="1">
    <source>
        <dbReference type="SAM" id="MobiDB-lite"/>
    </source>
</evidence>